<comment type="similarity">
    <text evidence="1">Belongs to the low molecular weight phosphotyrosine protein phosphatase family.</text>
</comment>
<dbReference type="SUPFAM" id="SSF52788">
    <property type="entry name" value="Phosphotyrosine protein phosphatases I"/>
    <property type="match status" value="1"/>
</dbReference>
<evidence type="ECO:0000256" key="4">
    <source>
        <dbReference type="ARBA" id="ARBA00022912"/>
    </source>
</evidence>
<dbReference type="Proteomes" id="UP000237947">
    <property type="component" value="Chromosome"/>
</dbReference>
<dbReference type="OrthoDB" id="9784339at2"/>
<name>A0A2S0KPA5_9FIRM</name>
<dbReference type="PRINTS" id="PR00719">
    <property type="entry name" value="LMWPTPASE"/>
</dbReference>
<dbReference type="PANTHER" id="PTHR11717">
    <property type="entry name" value="LOW MOLECULAR WEIGHT PROTEIN TYROSINE PHOSPHATASE"/>
    <property type="match status" value="1"/>
</dbReference>
<feature type="active site" description="Nucleophile" evidence="6">
    <location>
        <position position="8"/>
    </location>
</feature>
<evidence type="ECO:0000256" key="1">
    <source>
        <dbReference type="ARBA" id="ARBA00011063"/>
    </source>
</evidence>
<feature type="active site" evidence="6">
    <location>
        <position position="14"/>
    </location>
</feature>
<evidence type="ECO:0000313" key="8">
    <source>
        <dbReference type="EMBL" id="AVM42865.1"/>
    </source>
</evidence>
<protein>
    <recommendedName>
        <fullName evidence="2">protein-tyrosine-phosphatase</fullName>
        <ecNumber evidence="2">3.1.3.48</ecNumber>
    </recommendedName>
</protein>
<dbReference type="InterPro" id="IPR050438">
    <property type="entry name" value="LMW_PTPase"/>
</dbReference>
<dbReference type="InterPro" id="IPR017867">
    <property type="entry name" value="Tyr_phospatase_low_mol_wt"/>
</dbReference>
<reference evidence="9" key="1">
    <citation type="submission" date="2018-02" db="EMBL/GenBank/DDBJ databases">
        <authorList>
            <person name="Holder M.E."/>
            <person name="Ajami N.J."/>
            <person name="Petrosino J.F."/>
        </authorList>
    </citation>
    <scope>NUCLEOTIDE SEQUENCE [LARGE SCALE GENOMIC DNA]</scope>
    <source>
        <strain evidence="9">CCUG 47711</strain>
    </source>
</reference>
<dbReference type="EMBL" id="CP027226">
    <property type="protein sequence ID" value="AVM42865.1"/>
    <property type="molecule type" value="Genomic_DNA"/>
</dbReference>
<dbReference type="EC" id="3.1.3.48" evidence="2"/>
<dbReference type="GO" id="GO:0004725">
    <property type="term" value="F:protein tyrosine phosphatase activity"/>
    <property type="evidence" value="ECO:0007669"/>
    <property type="project" value="UniProtKB-EC"/>
</dbReference>
<dbReference type="InterPro" id="IPR023485">
    <property type="entry name" value="Ptyr_pPase"/>
</dbReference>
<feature type="domain" description="Phosphotyrosine protein phosphatase I" evidence="7">
    <location>
        <begin position="2"/>
        <end position="147"/>
    </location>
</feature>
<dbReference type="RefSeq" id="WP_106012814.1">
    <property type="nucleotide sequence ID" value="NZ_CP027226.1"/>
</dbReference>
<evidence type="ECO:0000256" key="5">
    <source>
        <dbReference type="ARBA" id="ARBA00051722"/>
    </source>
</evidence>
<evidence type="ECO:0000256" key="6">
    <source>
        <dbReference type="PIRSR" id="PIRSR617867-1"/>
    </source>
</evidence>
<evidence type="ECO:0000256" key="3">
    <source>
        <dbReference type="ARBA" id="ARBA00022801"/>
    </source>
</evidence>
<dbReference type="Gene3D" id="3.40.50.2300">
    <property type="match status" value="1"/>
</dbReference>
<organism evidence="8 9">
    <name type="scientific">Fastidiosipila sanguinis</name>
    <dbReference type="NCBI Taxonomy" id="236753"/>
    <lineage>
        <taxon>Bacteria</taxon>
        <taxon>Bacillati</taxon>
        <taxon>Bacillota</taxon>
        <taxon>Clostridia</taxon>
        <taxon>Eubacteriales</taxon>
        <taxon>Oscillospiraceae</taxon>
        <taxon>Fastidiosipila</taxon>
    </lineage>
</organism>
<comment type="catalytic activity">
    <reaction evidence="5">
        <text>O-phospho-L-tyrosyl-[protein] + H2O = L-tyrosyl-[protein] + phosphate</text>
        <dbReference type="Rhea" id="RHEA:10684"/>
        <dbReference type="Rhea" id="RHEA-COMP:10136"/>
        <dbReference type="Rhea" id="RHEA-COMP:20101"/>
        <dbReference type="ChEBI" id="CHEBI:15377"/>
        <dbReference type="ChEBI" id="CHEBI:43474"/>
        <dbReference type="ChEBI" id="CHEBI:46858"/>
        <dbReference type="ChEBI" id="CHEBI:61978"/>
        <dbReference type="EC" id="3.1.3.48"/>
    </reaction>
</comment>
<sequence>MQKILFVCLGNICRSPMAKFILQDRVNKASLSEEFEIDSAATSSYEVGEDIYPPAREKLKEHNVNSDGHSARQISKADYDYFDRIIAMDNSNLKNLEKILGKDRDNKISLLLDYTDEPRDVQDPWHTRDFEATWQDVNNGLDGLVKDLGYTELSRN</sequence>
<dbReference type="KEGG" id="fsa:C5Q98_06405"/>
<evidence type="ECO:0000256" key="2">
    <source>
        <dbReference type="ARBA" id="ARBA00013064"/>
    </source>
</evidence>
<dbReference type="AlphaFoldDB" id="A0A2S0KPA5"/>
<gene>
    <name evidence="8" type="ORF">C5Q98_06405</name>
</gene>
<keyword evidence="3" id="KW-0378">Hydrolase</keyword>
<dbReference type="InterPro" id="IPR036196">
    <property type="entry name" value="Ptyr_pPase_sf"/>
</dbReference>
<dbReference type="PANTHER" id="PTHR11717:SF7">
    <property type="entry name" value="LOW MOLECULAR WEIGHT PHOSPHOTYROSINE PROTEIN PHOSPHATASE"/>
    <property type="match status" value="1"/>
</dbReference>
<dbReference type="SMART" id="SM00226">
    <property type="entry name" value="LMWPc"/>
    <property type="match status" value="1"/>
</dbReference>
<feature type="active site" description="Proton donor" evidence="6">
    <location>
        <position position="123"/>
    </location>
</feature>
<accession>A0A2S0KPA5</accession>
<proteinExistence type="inferred from homology"/>
<keyword evidence="4" id="KW-0904">Protein phosphatase</keyword>
<dbReference type="CDD" id="cd16343">
    <property type="entry name" value="LMWPTP"/>
    <property type="match status" value="1"/>
</dbReference>
<evidence type="ECO:0000259" key="7">
    <source>
        <dbReference type="SMART" id="SM00226"/>
    </source>
</evidence>
<keyword evidence="9" id="KW-1185">Reference proteome</keyword>
<evidence type="ECO:0000313" key="9">
    <source>
        <dbReference type="Proteomes" id="UP000237947"/>
    </source>
</evidence>
<dbReference type="Pfam" id="PF01451">
    <property type="entry name" value="LMWPc"/>
    <property type="match status" value="1"/>
</dbReference>